<dbReference type="SUPFAM" id="SSF50729">
    <property type="entry name" value="PH domain-like"/>
    <property type="match status" value="1"/>
</dbReference>
<dbReference type="AlphaFoldDB" id="A0A7R9BNR3"/>
<evidence type="ECO:0000256" key="6">
    <source>
        <dbReference type="ARBA" id="ARBA00023242"/>
    </source>
</evidence>
<evidence type="ECO:0000313" key="10">
    <source>
        <dbReference type="Proteomes" id="UP000678499"/>
    </source>
</evidence>
<gene>
    <name evidence="9" type="ORF">NMOB1V02_LOCUS6445</name>
</gene>
<keyword evidence="4" id="KW-0805">Transcription regulation</keyword>
<sequence length="572" mass="65952">MGSSAIQREDIQFLVNNVKFKKNNGSLCITEGGVGWAPENSQELSLTCKYGEIKTVKVSPDGKAKVQAQLVMNQGSSINFHFVNPLGVEHQLKDRNEVKERIMQKLPKFRVAVNKELEEKNRILASNPALLELYKELVINYVVTSEEFWANHAPAYLQLSTGAKTEQPPEQQTGISGAFLAEVKPETDGNNGIQYKLTTDIIDSIFRTYPAVKKKHMECVPDKVSESEFWTKFFQSHYFHRDRVGYSSSDVFADCTRRDDRDVRKELVNLKDNPLIDLRSFEDGVWVDNGEEDPLPVKKSSSVPLTHKSMIRRFNHHSMMILKAGQRVEQKISQKDEVPGAKRKREDEESVVNVDSGRSNRIRKQIMEKISLDDLEPEKPRNNAMLQVDLDAGRYACVEQRLGTPQMHLQWHDAVKRKLVSEWPARKHFGACMVDMKHKTSVIQPEAAWEVLKEFSAEVSKRSEQSGETVFHMIAPDIQQELINVNISLMELLRHFWSCFPARTPDLEAKAHRMKEALDRFLNTRLRPLEDRVHRDHLIPNDVVKHPMKMLEMAYEKYNAWQQRLTTQPKLR</sequence>
<dbReference type="Pfam" id="PF03909">
    <property type="entry name" value="BSD"/>
    <property type="match status" value="1"/>
</dbReference>
<dbReference type="GO" id="GO:0006351">
    <property type="term" value="P:DNA-templated transcription"/>
    <property type="evidence" value="ECO:0007669"/>
    <property type="project" value="InterPro"/>
</dbReference>
<dbReference type="SUPFAM" id="SSF140383">
    <property type="entry name" value="BSD domain-like"/>
    <property type="match status" value="2"/>
</dbReference>
<proteinExistence type="inferred from homology"/>
<dbReference type="Gene3D" id="1.10.3970.10">
    <property type="entry name" value="BSD domain"/>
    <property type="match status" value="1"/>
</dbReference>
<evidence type="ECO:0000256" key="1">
    <source>
        <dbReference type="ARBA" id="ARBA00004123"/>
    </source>
</evidence>
<evidence type="ECO:0000259" key="8">
    <source>
        <dbReference type="PROSITE" id="PS50858"/>
    </source>
</evidence>
<dbReference type="InterPro" id="IPR013876">
    <property type="entry name" value="TFIIH_BTF_p62_N"/>
</dbReference>
<dbReference type="InterPro" id="IPR027079">
    <property type="entry name" value="Tfb1/GTF2H1"/>
</dbReference>
<dbReference type="PANTHER" id="PTHR12856">
    <property type="entry name" value="TRANSCRIPTION INITIATION FACTOR IIH-RELATED"/>
    <property type="match status" value="1"/>
</dbReference>
<dbReference type="EMBL" id="CAJPEX010001344">
    <property type="protein sequence ID" value="CAG0918900.1"/>
    <property type="molecule type" value="Genomic_DNA"/>
</dbReference>
<feature type="region of interest" description="Disordered" evidence="7">
    <location>
        <begin position="332"/>
        <end position="356"/>
    </location>
</feature>
<keyword evidence="10" id="KW-1185">Reference proteome</keyword>
<dbReference type="OrthoDB" id="360521at2759"/>
<dbReference type="CDD" id="cd13229">
    <property type="entry name" value="PH_TFIIH"/>
    <property type="match status" value="1"/>
</dbReference>
<reference evidence="9" key="1">
    <citation type="submission" date="2020-11" db="EMBL/GenBank/DDBJ databases">
        <authorList>
            <person name="Tran Van P."/>
        </authorList>
    </citation>
    <scope>NUCLEOTIDE SEQUENCE</scope>
</reference>
<keyword evidence="3" id="KW-0677">Repeat</keyword>
<accession>A0A7R9BNR3</accession>
<evidence type="ECO:0000256" key="7">
    <source>
        <dbReference type="SAM" id="MobiDB-lite"/>
    </source>
</evidence>
<dbReference type="PROSITE" id="PS50858">
    <property type="entry name" value="BSD"/>
    <property type="match status" value="2"/>
</dbReference>
<evidence type="ECO:0000256" key="4">
    <source>
        <dbReference type="ARBA" id="ARBA00023015"/>
    </source>
</evidence>
<name>A0A7R9BNR3_9CRUS</name>
<organism evidence="9">
    <name type="scientific">Notodromas monacha</name>
    <dbReference type="NCBI Taxonomy" id="399045"/>
    <lineage>
        <taxon>Eukaryota</taxon>
        <taxon>Metazoa</taxon>
        <taxon>Ecdysozoa</taxon>
        <taxon>Arthropoda</taxon>
        <taxon>Crustacea</taxon>
        <taxon>Oligostraca</taxon>
        <taxon>Ostracoda</taxon>
        <taxon>Podocopa</taxon>
        <taxon>Podocopida</taxon>
        <taxon>Cypridocopina</taxon>
        <taxon>Cypridoidea</taxon>
        <taxon>Cyprididae</taxon>
        <taxon>Notodromas</taxon>
    </lineage>
</organism>
<feature type="domain" description="BSD" evidence="8">
    <location>
        <begin position="189"/>
        <end position="241"/>
    </location>
</feature>
<evidence type="ECO:0000256" key="5">
    <source>
        <dbReference type="ARBA" id="ARBA00023163"/>
    </source>
</evidence>
<evidence type="ECO:0000256" key="3">
    <source>
        <dbReference type="ARBA" id="ARBA00022737"/>
    </source>
</evidence>
<dbReference type="EMBL" id="OA883381">
    <property type="protein sequence ID" value="CAD7278748.1"/>
    <property type="molecule type" value="Genomic_DNA"/>
</dbReference>
<dbReference type="InterPro" id="IPR005607">
    <property type="entry name" value="BSD_dom"/>
</dbReference>
<dbReference type="SMART" id="SM00751">
    <property type="entry name" value="BSD"/>
    <property type="match status" value="2"/>
</dbReference>
<dbReference type="Proteomes" id="UP000678499">
    <property type="component" value="Unassembled WGS sequence"/>
</dbReference>
<dbReference type="InterPro" id="IPR011993">
    <property type="entry name" value="PH-like_dom_sf"/>
</dbReference>
<feature type="compositionally biased region" description="Basic and acidic residues" evidence="7">
    <location>
        <begin position="332"/>
        <end position="347"/>
    </location>
</feature>
<dbReference type="Pfam" id="PF08567">
    <property type="entry name" value="PH_TFIIH"/>
    <property type="match status" value="1"/>
</dbReference>
<dbReference type="InterPro" id="IPR035925">
    <property type="entry name" value="BSD_dom_sf"/>
</dbReference>
<evidence type="ECO:0000313" key="9">
    <source>
        <dbReference type="EMBL" id="CAD7278748.1"/>
    </source>
</evidence>
<keyword evidence="6" id="KW-0539">Nucleus</keyword>
<keyword evidence="5" id="KW-0804">Transcription</keyword>
<dbReference type="GO" id="GO:0006289">
    <property type="term" value="P:nucleotide-excision repair"/>
    <property type="evidence" value="ECO:0007669"/>
    <property type="project" value="InterPro"/>
</dbReference>
<dbReference type="GO" id="GO:0000439">
    <property type="term" value="C:transcription factor TFIIH core complex"/>
    <property type="evidence" value="ECO:0007669"/>
    <property type="project" value="InterPro"/>
</dbReference>
<protein>
    <recommendedName>
        <fullName evidence="8">BSD domain-containing protein</fullName>
    </recommendedName>
</protein>
<comment type="subcellular location">
    <subcellularLocation>
        <location evidence="1">Nucleus</location>
    </subcellularLocation>
</comment>
<comment type="similarity">
    <text evidence="2">Belongs to the TFB1 family.</text>
</comment>
<dbReference type="Gene3D" id="2.30.29.30">
    <property type="entry name" value="Pleckstrin-homology domain (PH domain)/Phosphotyrosine-binding domain (PTB)"/>
    <property type="match status" value="1"/>
</dbReference>
<dbReference type="Gene3D" id="6.10.140.1200">
    <property type="match status" value="1"/>
</dbReference>
<feature type="domain" description="BSD" evidence="8">
    <location>
        <begin position="105"/>
        <end position="152"/>
    </location>
</feature>
<evidence type="ECO:0000256" key="2">
    <source>
        <dbReference type="ARBA" id="ARBA00009448"/>
    </source>
</evidence>